<feature type="domain" description="Palmitoyltransferase DHHC" evidence="9">
    <location>
        <begin position="150"/>
        <end position="296"/>
    </location>
</feature>
<protein>
    <recommendedName>
        <fullName evidence="7">Palmitoyltransferase</fullName>
        <ecNumber evidence="7">2.3.1.225</ecNumber>
    </recommendedName>
</protein>
<proteinExistence type="inferred from homology"/>
<evidence type="ECO:0000256" key="2">
    <source>
        <dbReference type="ARBA" id="ARBA00022679"/>
    </source>
</evidence>
<dbReference type="EMBL" id="JAFCMP010000005">
    <property type="protein sequence ID" value="KAG5192442.1"/>
    <property type="molecule type" value="Genomic_DNA"/>
</dbReference>
<keyword evidence="5 7" id="KW-0472">Membrane</keyword>
<evidence type="ECO:0000256" key="3">
    <source>
        <dbReference type="ARBA" id="ARBA00022692"/>
    </source>
</evidence>
<feature type="transmembrane region" description="Helical" evidence="7">
    <location>
        <begin position="73"/>
        <end position="92"/>
    </location>
</feature>
<dbReference type="OrthoDB" id="5977743at2759"/>
<feature type="transmembrane region" description="Helical" evidence="7">
    <location>
        <begin position="195"/>
        <end position="219"/>
    </location>
</feature>
<dbReference type="PANTHER" id="PTHR22883:SF445">
    <property type="entry name" value="PALMITOYLTRANSFERASE"/>
    <property type="match status" value="1"/>
</dbReference>
<comment type="caution">
    <text evidence="10">The sequence shown here is derived from an EMBL/GenBank/DDBJ whole genome shotgun (WGS) entry which is preliminary data.</text>
</comment>
<dbReference type="GO" id="GO:0005794">
    <property type="term" value="C:Golgi apparatus"/>
    <property type="evidence" value="ECO:0007669"/>
    <property type="project" value="TreeGrafter"/>
</dbReference>
<dbReference type="InterPro" id="IPR001594">
    <property type="entry name" value="Palmitoyltrfase_DHHC"/>
</dbReference>
<gene>
    <name evidence="10" type="ORF">JKP88DRAFT_191008</name>
</gene>
<dbReference type="PANTHER" id="PTHR22883">
    <property type="entry name" value="ZINC FINGER DHHC DOMAIN CONTAINING PROTEIN"/>
    <property type="match status" value="1"/>
</dbReference>
<evidence type="ECO:0000256" key="7">
    <source>
        <dbReference type="RuleBase" id="RU079119"/>
    </source>
</evidence>
<dbReference type="InterPro" id="IPR039859">
    <property type="entry name" value="PFA4/ZDH16/20/ERF2-like"/>
</dbReference>
<evidence type="ECO:0000256" key="8">
    <source>
        <dbReference type="SAM" id="MobiDB-lite"/>
    </source>
</evidence>
<sequence>MVGILTVLAFNTVVVGSVGYLLFCADPQTNRLARALLHTGPNKLLGAATAVFGDRPERLYNFCCFTPNPLLQIFYLVLVNGGFLMFMVHGYPLLPNEYMGPVHLVLPFLVMAACILTFTLACTVEPGHLTVQNAAAYDNYPADGVIFLPGKVCPTCKVPKLARSKHCRVCNRCVSRFDHHCGWLNQCVGERNYRFFLLFLVTHVAMLWYAAALLGGILLSVANAKRLWSATFVHPATGARAPPGAAVIAQWFAFHHAQLCALLLLAGAMGAVLSGFTAYHAWLAARGTTTNEAAKWGDARAYHRRLARAYATATGDGGGGEQGRSGGGRCDVPAAGDPPLDSDGDGALLEAPGRMPANIYNNGPWANLLEVLLPRCYRRQGRRRMVPARDPFEFSAASYWEEAAEDDAPQEQLS</sequence>
<dbReference type="Pfam" id="PF01529">
    <property type="entry name" value="DHHC"/>
    <property type="match status" value="1"/>
</dbReference>
<evidence type="ECO:0000313" key="11">
    <source>
        <dbReference type="Proteomes" id="UP000664859"/>
    </source>
</evidence>
<keyword evidence="11" id="KW-1185">Reference proteome</keyword>
<feature type="transmembrane region" description="Helical" evidence="7">
    <location>
        <begin position="104"/>
        <end position="124"/>
    </location>
</feature>
<keyword evidence="2 7" id="KW-0808">Transferase</keyword>
<keyword evidence="4 7" id="KW-1133">Transmembrane helix</keyword>
<comment type="catalytic activity">
    <reaction evidence="7">
        <text>L-cysteinyl-[protein] + hexadecanoyl-CoA = S-hexadecanoyl-L-cysteinyl-[protein] + CoA</text>
        <dbReference type="Rhea" id="RHEA:36683"/>
        <dbReference type="Rhea" id="RHEA-COMP:10131"/>
        <dbReference type="Rhea" id="RHEA-COMP:11032"/>
        <dbReference type="ChEBI" id="CHEBI:29950"/>
        <dbReference type="ChEBI" id="CHEBI:57287"/>
        <dbReference type="ChEBI" id="CHEBI:57379"/>
        <dbReference type="ChEBI" id="CHEBI:74151"/>
        <dbReference type="EC" id="2.3.1.225"/>
    </reaction>
</comment>
<dbReference type="EC" id="2.3.1.225" evidence="7"/>
<dbReference type="PROSITE" id="PS50216">
    <property type="entry name" value="DHHC"/>
    <property type="match status" value="1"/>
</dbReference>
<feature type="transmembrane region" description="Helical" evidence="7">
    <location>
        <begin position="6"/>
        <end position="25"/>
    </location>
</feature>
<feature type="region of interest" description="Disordered" evidence="8">
    <location>
        <begin position="313"/>
        <end position="348"/>
    </location>
</feature>
<dbReference type="GO" id="GO:0006612">
    <property type="term" value="P:protein targeting to membrane"/>
    <property type="evidence" value="ECO:0007669"/>
    <property type="project" value="TreeGrafter"/>
</dbReference>
<reference evidence="10" key="1">
    <citation type="submission" date="2021-02" db="EMBL/GenBank/DDBJ databases">
        <title>First Annotated Genome of the Yellow-green Alga Tribonema minus.</title>
        <authorList>
            <person name="Mahan K.M."/>
        </authorList>
    </citation>
    <scope>NUCLEOTIDE SEQUENCE</scope>
    <source>
        <strain evidence="10">UTEX B ZZ1240</strain>
    </source>
</reference>
<keyword evidence="3 7" id="KW-0812">Transmembrane</keyword>
<dbReference type="AlphaFoldDB" id="A0A835ZHT4"/>
<organism evidence="10 11">
    <name type="scientific">Tribonema minus</name>
    <dbReference type="NCBI Taxonomy" id="303371"/>
    <lineage>
        <taxon>Eukaryota</taxon>
        <taxon>Sar</taxon>
        <taxon>Stramenopiles</taxon>
        <taxon>Ochrophyta</taxon>
        <taxon>PX clade</taxon>
        <taxon>Xanthophyceae</taxon>
        <taxon>Tribonematales</taxon>
        <taxon>Tribonemataceae</taxon>
        <taxon>Tribonema</taxon>
    </lineage>
</organism>
<accession>A0A835ZHT4</accession>
<name>A0A835ZHT4_9STRA</name>
<evidence type="ECO:0000256" key="6">
    <source>
        <dbReference type="ARBA" id="ARBA00023315"/>
    </source>
</evidence>
<dbReference type="GO" id="GO:0019706">
    <property type="term" value="F:protein-cysteine S-palmitoyltransferase activity"/>
    <property type="evidence" value="ECO:0007669"/>
    <property type="project" value="UniProtKB-EC"/>
</dbReference>
<comment type="subcellular location">
    <subcellularLocation>
        <location evidence="1">Membrane</location>
        <topology evidence="1">Multi-pass membrane protein</topology>
    </subcellularLocation>
</comment>
<keyword evidence="6 7" id="KW-0012">Acyltransferase</keyword>
<evidence type="ECO:0000259" key="9">
    <source>
        <dbReference type="Pfam" id="PF01529"/>
    </source>
</evidence>
<comment type="domain">
    <text evidence="7">The DHHC domain is required for palmitoyltransferase activity.</text>
</comment>
<feature type="compositionally biased region" description="Gly residues" evidence="8">
    <location>
        <begin position="315"/>
        <end position="329"/>
    </location>
</feature>
<feature type="transmembrane region" description="Helical" evidence="7">
    <location>
        <begin position="261"/>
        <end position="285"/>
    </location>
</feature>
<evidence type="ECO:0000256" key="5">
    <source>
        <dbReference type="ARBA" id="ARBA00023136"/>
    </source>
</evidence>
<dbReference type="Proteomes" id="UP000664859">
    <property type="component" value="Unassembled WGS sequence"/>
</dbReference>
<evidence type="ECO:0000256" key="4">
    <source>
        <dbReference type="ARBA" id="ARBA00022989"/>
    </source>
</evidence>
<evidence type="ECO:0000313" key="10">
    <source>
        <dbReference type="EMBL" id="KAG5192442.1"/>
    </source>
</evidence>
<dbReference type="GO" id="GO:0005783">
    <property type="term" value="C:endoplasmic reticulum"/>
    <property type="evidence" value="ECO:0007669"/>
    <property type="project" value="TreeGrafter"/>
</dbReference>
<evidence type="ECO:0000256" key="1">
    <source>
        <dbReference type="ARBA" id="ARBA00004141"/>
    </source>
</evidence>
<dbReference type="GO" id="GO:0016020">
    <property type="term" value="C:membrane"/>
    <property type="evidence" value="ECO:0007669"/>
    <property type="project" value="UniProtKB-SubCell"/>
</dbReference>
<comment type="similarity">
    <text evidence="7">Belongs to the DHHC palmitoyltransferase family.</text>
</comment>